<feature type="domain" description="Cytochrome c" evidence="8">
    <location>
        <begin position="57"/>
        <end position="136"/>
    </location>
</feature>
<evidence type="ECO:0000256" key="3">
    <source>
        <dbReference type="ARBA" id="ARBA00022723"/>
    </source>
</evidence>
<dbReference type="PANTHER" id="PTHR35008:SF9">
    <property type="entry name" value="CYTOCHROME C DOMAIN-CONTAINING PROTEIN"/>
    <property type="match status" value="1"/>
</dbReference>
<keyword evidence="7" id="KW-0732">Signal</keyword>
<dbReference type="EMBL" id="JABEVQ010000004">
    <property type="protein sequence ID" value="NWN91620.1"/>
    <property type="molecule type" value="Genomic_DNA"/>
</dbReference>
<keyword evidence="1" id="KW-0813">Transport</keyword>
<dbReference type="GO" id="GO:0009055">
    <property type="term" value="F:electron transfer activity"/>
    <property type="evidence" value="ECO:0007669"/>
    <property type="project" value="InterPro"/>
</dbReference>
<reference evidence="9 10" key="1">
    <citation type="submission" date="2020-03" db="EMBL/GenBank/DDBJ databases">
        <title>Metagenomic, metatranscriptomic, and metabolomic analyses revealed the key microbes and metabolic features during the fermentation of ganjang, Korean traditional soy sauce.</title>
        <authorList>
            <person name="Chun B.H."/>
            <person name="Jeon C.O."/>
        </authorList>
    </citation>
    <scope>NUCLEOTIDE SEQUENCE [LARGE SCALE GENOMIC DNA]</scope>
    <source>
        <strain evidence="9 10">KG14</strain>
    </source>
</reference>
<keyword evidence="5 6" id="KW-0408">Iron</keyword>
<protein>
    <submittedName>
        <fullName evidence="9">Cytochrome c</fullName>
    </submittedName>
</protein>
<dbReference type="PROSITE" id="PS51007">
    <property type="entry name" value="CYTC"/>
    <property type="match status" value="1"/>
</dbReference>
<accession>A0A851HSB5</accession>
<keyword evidence="4" id="KW-0249">Electron transport</keyword>
<keyword evidence="3 6" id="KW-0479">Metal-binding</keyword>
<feature type="chain" id="PRO_5032812482" evidence="7">
    <location>
        <begin position="23"/>
        <end position="154"/>
    </location>
</feature>
<dbReference type="InterPro" id="IPR051459">
    <property type="entry name" value="Cytochrome_c-type_DH"/>
</dbReference>
<evidence type="ECO:0000256" key="2">
    <source>
        <dbReference type="ARBA" id="ARBA00022617"/>
    </source>
</evidence>
<evidence type="ECO:0000313" key="10">
    <source>
        <dbReference type="Proteomes" id="UP000536442"/>
    </source>
</evidence>
<evidence type="ECO:0000313" key="9">
    <source>
        <dbReference type="EMBL" id="NWN91620.1"/>
    </source>
</evidence>
<dbReference type="InterPro" id="IPR009056">
    <property type="entry name" value="Cyt_c-like_dom"/>
</dbReference>
<keyword evidence="10" id="KW-1185">Reference proteome</keyword>
<dbReference type="PRINTS" id="PR00605">
    <property type="entry name" value="CYTCHROMECIC"/>
</dbReference>
<evidence type="ECO:0000256" key="4">
    <source>
        <dbReference type="ARBA" id="ARBA00022982"/>
    </source>
</evidence>
<evidence type="ECO:0000256" key="6">
    <source>
        <dbReference type="PROSITE-ProRule" id="PRU00433"/>
    </source>
</evidence>
<gene>
    <name evidence="9" type="ORF">HLV39_08965</name>
</gene>
<dbReference type="Pfam" id="PF13442">
    <property type="entry name" value="Cytochrome_CBB3"/>
    <property type="match status" value="1"/>
</dbReference>
<dbReference type="GO" id="GO:0005506">
    <property type="term" value="F:iron ion binding"/>
    <property type="evidence" value="ECO:0007669"/>
    <property type="project" value="InterPro"/>
</dbReference>
<dbReference type="InterPro" id="IPR036909">
    <property type="entry name" value="Cyt_c-like_dom_sf"/>
</dbReference>
<dbReference type="InterPro" id="IPR008168">
    <property type="entry name" value="Cyt_C_IC"/>
</dbReference>
<dbReference type="PANTHER" id="PTHR35008">
    <property type="entry name" value="BLL4482 PROTEIN-RELATED"/>
    <property type="match status" value="1"/>
</dbReference>
<feature type="signal peptide" evidence="7">
    <location>
        <begin position="1"/>
        <end position="22"/>
    </location>
</feature>
<name>A0A851HSB5_9GAMM</name>
<comment type="caution">
    <text evidence="9">The sequence shown here is derived from an EMBL/GenBank/DDBJ whole genome shotgun (WGS) entry which is preliminary data.</text>
</comment>
<evidence type="ECO:0000259" key="8">
    <source>
        <dbReference type="PROSITE" id="PS51007"/>
    </source>
</evidence>
<evidence type="ECO:0000256" key="1">
    <source>
        <dbReference type="ARBA" id="ARBA00022448"/>
    </source>
</evidence>
<dbReference type="Gene3D" id="1.10.760.10">
    <property type="entry name" value="Cytochrome c-like domain"/>
    <property type="match status" value="1"/>
</dbReference>
<evidence type="ECO:0000256" key="5">
    <source>
        <dbReference type="ARBA" id="ARBA00023004"/>
    </source>
</evidence>
<sequence>MKHITFTLLFLGASALPVTAGAAENMSSGPNTAESYSSEDFTVKPEWEKLFADHNHFSTTSGEELYQTMCQACHLSDGQGAQGAGHYPSFVGDERLRTPFYAIDVILNGFRGMPGFSDKLSDQQIADVVNYLRTNFGNQLEADATAEDVARVRH</sequence>
<evidence type="ECO:0000256" key="7">
    <source>
        <dbReference type="SAM" id="SignalP"/>
    </source>
</evidence>
<dbReference type="GO" id="GO:0020037">
    <property type="term" value="F:heme binding"/>
    <property type="evidence" value="ECO:0007669"/>
    <property type="project" value="InterPro"/>
</dbReference>
<keyword evidence="2 6" id="KW-0349">Heme</keyword>
<dbReference type="Proteomes" id="UP000536442">
    <property type="component" value="Unassembled WGS sequence"/>
</dbReference>
<dbReference type="SUPFAM" id="SSF46626">
    <property type="entry name" value="Cytochrome c"/>
    <property type="match status" value="1"/>
</dbReference>
<organism evidence="9 10">
    <name type="scientific">Marinobacter adhaerens</name>
    <dbReference type="NCBI Taxonomy" id="1033846"/>
    <lineage>
        <taxon>Bacteria</taxon>
        <taxon>Pseudomonadati</taxon>
        <taxon>Pseudomonadota</taxon>
        <taxon>Gammaproteobacteria</taxon>
        <taxon>Pseudomonadales</taxon>
        <taxon>Marinobacteraceae</taxon>
        <taxon>Marinobacter</taxon>
    </lineage>
</organism>
<proteinExistence type="predicted"/>
<dbReference type="AlphaFoldDB" id="A0A851HSB5"/>